<protein>
    <submittedName>
        <fullName evidence="1">Uncharacterized protein</fullName>
    </submittedName>
</protein>
<keyword evidence="2" id="KW-1185">Reference proteome</keyword>
<comment type="caution">
    <text evidence="1">The sequence shown here is derived from an EMBL/GenBank/DDBJ whole genome shotgun (WGS) entry which is preliminary data.</text>
</comment>
<sequence>MFHIFLQLPPELRRKIWLATLGPMTLTFTNVHPSAILDRRRSLQGRPRLYTSDHSPPLPYFGHVEAETEDVLTTWNDELYFGNDSDGIGHDWIEGSLHSLRNLTLRINEGYTYSEDNLAKDHHWLSDWYRTFEDFYHPEEEGKLPPQFELRVICPTAPEEEWLTPTNFLRVEKLVHQKMLHFDPQHEERDWGGRKAALMVATDEELDDPAEYLTRRRLARRVIRQLNSIAYVKANPPAHKRQAEEEWDM</sequence>
<organism evidence="1 2">
    <name type="scientific">Lecanicillium saksenae</name>
    <dbReference type="NCBI Taxonomy" id="468837"/>
    <lineage>
        <taxon>Eukaryota</taxon>
        <taxon>Fungi</taxon>
        <taxon>Dikarya</taxon>
        <taxon>Ascomycota</taxon>
        <taxon>Pezizomycotina</taxon>
        <taxon>Sordariomycetes</taxon>
        <taxon>Hypocreomycetidae</taxon>
        <taxon>Hypocreales</taxon>
        <taxon>Cordycipitaceae</taxon>
        <taxon>Lecanicillium</taxon>
    </lineage>
</organism>
<proteinExistence type="predicted"/>
<dbReference type="EMBL" id="JANAKD010001345">
    <property type="protein sequence ID" value="KAJ3480463.1"/>
    <property type="molecule type" value="Genomic_DNA"/>
</dbReference>
<name>A0ACC1QNA0_9HYPO</name>
<evidence type="ECO:0000313" key="1">
    <source>
        <dbReference type="EMBL" id="KAJ3480463.1"/>
    </source>
</evidence>
<accession>A0ACC1QNA0</accession>
<gene>
    <name evidence="1" type="ORF">NLG97_g8064</name>
</gene>
<reference evidence="1" key="1">
    <citation type="submission" date="2022-07" db="EMBL/GenBank/DDBJ databases">
        <title>Genome Sequence of Lecanicillium saksenae.</title>
        <authorList>
            <person name="Buettner E."/>
        </authorList>
    </citation>
    <scope>NUCLEOTIDE SEQUENCE</scope>
    <source>
        <strain evidence="1">VT-O1</strain>
    </source>
</reference>
<dbReference type="Proteomes" id="UP001148737">
    <property type="component" value="Unassembled WGS sequence"/>
</dbReference>
<evidence type="ECO:0000313" key="2">
    <source>
        <dbReference type="Proteomes" id="UP001148737"/>
    </source>
</evidence>